<dbReference type="PANTHER" id="PTHR43364">
    <property type="entry name" value="NADH-SPECIFIC METHYLGLYOXAL REDUCTASE-RELATED"/>
    <property type="match status" value="1"/>
</dbReference>
<feature type="domain" description="NADP-dependent oxidoreductase" evidence="2">
    <location>
        <begin position="15"/>
        <end position="339"/>
    </location>
</feature>
<dbReference type="GO" id="GO:0016491">
    <property type="term" value="F:oxidoreductase activity"/>
    <property type="evidence" value="ECO:0007669"/>
    <property type="project" value="UniProtKB-KW"/>
</dbReference>
<proteinExistence type="predicted"/>
<keyword evidence="4" id="KW-1185">Reference proteome</keyword>
<dbReference type="SUPFAM" id="SSF51430">
    <property type="entry name" value="NAD(P)-linked oxidoreductase"/>
    <property type="match status" value="1"/>
</dbReference>
<name>A0A368YYJ2_9HYPH</name>
<protein>
    <submittedName>
        <fullName evidence="3">Aryl-alcohol dehydrogenase-like predicted oxidoreductase</fullName>
    </submittedName>
</protein>
<reference evidence="3 4" key="1">
    <citation type="submission" date="2018-07" db="EMBL/GenBank/DDBJ databases">
        <title>Genomic Encyclopedia of Type Strains, Phase III (KMG-III): the genomes of soil and plant-associated and newly described type strains.</title>
        <authorList>
            <person name="Whitman W."/>
        </authorList>
    </citation>
    <scope>NUCLEOTIDE SEQUENCE [LARGE SCALE GENOMIC DNA]</scope>
    <source>
        <strain evidence="3 4">31-25a</strain>
    </source>
</reference>
<evidence type="ECO:0000313" key="3">
    <source>
        <dbReference type="EMBL" id="RCW84316.1"/>
    </source>
</evidence>
<dbReference type="InterPro" id="IPR050523">
    <property type="entry name" value="AKR_Detox_Biosynth"/>
</dbReference>
<dbReference type="Gene3D" id="3.20.20.100">
    <property type="entry name" value="NADP-dependent oxidoreductase domain"/>
    <property type="match status" value="1"/>
</dbReference>
<evidence type="ECO:0000259" key="2">
    <source>
        <dbReference type="Pfam" id="PF00248"/>
    </source>
</evidence>
<dbReference type="AlphaFoldDB" id="A0A368YYJ2"/>
<dbReference type="CDD" id="cd19094">
    <property type="entry name" value="AKR_Tas-like"/>
    <property type="match status" value="1"/>
</dbReference>
<dbReference type="InterPro" id="IPR023210">
    <property type="entry name" value="NADP_OxRdtase_dom"/>
</dbReference>
<evidence type="ECO:0000313" key="4">
    <source>
        <dbReference type="Proteomes" id="UP000253324"/>
    </source>
</evidence>
<keyword evidence="1" id="KW-0560">Oxidoreductase</keyword>
<dbReference type="Proteomes" id="UP000253324">
    <property type="component" value="Unassembled WGS sequence"/>
</dbReference>
<dbReference type="EMBL" id="QPJM01000004">
    <property type="protein sequence ID" value="RCW84316.1"/>
    <property type="molecule type" value="Genomic_DNA"/>
</dbReference>
<organism evidence="3 4">
    <name type="scientific">Phyllobacterium bourgognense</name>
    <dbReference type="NCBI Taxonomy" id="314236"/>
    <lineage>
        <taxon>Bacteria</taxon>
        <taxon>Pseudomonadati</taxon>
        <taxon>Pseudomonadota</taxon>
        <taxon>Alphaproteobacteria</taxon>
        <taxon>Hyphomicrobiales</taxon>
        <taxon>Phyllobacteriaceae</taxon>
        <taxon>Phyllobacterium</taxon>
    </lineage>
</organism>
<dbReference type="Pfam" id="PF00248">
    <property type="entry name" value="Aldo_ket_red"/>
    <property type="match status" value="1"/>
</dbReference>
<comment type="caution">
    <text evidence="3">The sequence shown here is derived from an EMBL/GenBank/DDBJ whole genome shotgun (WGS) entry which is preliminary data.</text>
</comment>
<dbReference type="PANTHER" id="PTHR43364:SF4">
    <property type="entry name" value="NAD(P)-LINKED OXIDOREDUCTASE SUPERFAMILY PROTEIN"/>
    <property type="match status" value="1"/>
</dbReference>
<gene>
    <name evidence="3" type="ORF">C7476_10468</name>
</gene>
<dbReference type="RefSeq" id="WP_245426248.1">
    <property type="nucleotide sequence ID" value="NZ_QPJM01000004.1"/>
</dbReference>
<dbReference type="InterPro" id="IPR036812">
    <property type="entry name" value="NAD(P)_OxRdtase_dom_sf"/>
</dbReference>
<evidence type="ECO:0000256" key="1">
    <source>
        <dbReference type="ARBA" id="ARBA00023002"/>
    </source>
</evidence>
<accession>A0A368YYJ2</accession>
<sequence>MKLKKLGRTDIVVTEICLGTMTWGVQNTEADAHSQIDYALDAGINFMDTAEVYAIPSSADTYGKTESYIGTWFKKTGKRDKFVLASKISGGGNSWIRNGTPPDRQTVREAVEGSLKRLQTDYIDLYQVHYAARGHYHFGTAWQYAPQNQDKSQVVAQIEEALQGLGDMVKEGKIRHIGLSNETAWGIGQWLKLSERHDLPRVASVQNEYSLIQRVFDLDLAELSHHEDVGLLAYSSLASGVLTGKYLDGKTPAGTRGSIQPGGLWRNNEHSAPAVRAYIELARKHNLDVAQMAIAFALTRPFMTSVIIGATSMEQLKTDIWASQITLPPELLKEINAIYRKYPRPL</sequence>